<evidence type="ECO:0000313" key="3">
    <source>
        <dbReference type="EMBL" id="CAF1346815.1"/>
    </source>
</evidence>
<dbReference type="EMBL" id="CAJNOJ010000259">
    <property type="protein sequence ID" value="CAF1346815.1"/>
    <property type="molecule type" value="Genomic_DNA"/>
</dbReference>
<evidence type="ECO:0000256" key="1">
    <source>
        <dbReference type="SAM" id="MobiDB-lite"/>
    </source>
</evidence>
<proteinExistence type="predicted"/>
<keyword evidence="4" id="KW-1185">Reference proteome</keyword>
<dbReference type="EMBL" id="CAJNOR010000442">
    <property type="protein sequence ID" value="CAF0916021.1"/>
    <property type="molecule type" value="Genomic_DNA"/>
</dbReference>
<name>A0A815GYN2_ADIRI</name>
<evidence type="ECO:0000313" key="5">
    <source>
        <dbReference type="Proteomes" id="UP000663852"/>
    </source>
</evidence>
<comment type="caution">
    <text evidence="3">The sequence shown here is derived from an EMBL/GenBank/DDBJ whole genome shotgun (WGS) entry which is preliminary data.</text>
</comment>
<dbReference type="AlphaFoldDB" id="A0A815GYN2"/>
<accession>A0A815GYN2</accession>
<evidence type="ECO:0000313" key="4">
    <source>
        <dbReference type="Proteomes" id="UP000663828"/>
    </source>
</evidence>
<reference evidence="3" key="1">
    <citation type="submission" date="2021-02" db="EMBL/GenBank/DDBJ databases">
        <authorList>
            <person name="Nowell W R."/>
        </authorList>
    </citation>
    <scope>NUCLEOTIDE SEQUENCE</scope>
</reference>
<sequence length="118" mass="13207">MTRTRQTRGIQHTTTTNSISASTYDDLDEDIDGNGIENDQRMDEGEVEHDVSMNDDEEKVNDGTVIDNVITNDTQNGAKKLKSNVWQYVEKLKNGTAKCFKCKSYIKTANGATSTLRK</sequence>
<organism evidence="3 5">
    <name type="scientific">Adineta ricciae</name>
    <name type="common">Rotifer</name>
    <dbReference type="NCBI Taxonomy" id="249248"/>
    <lineage>
        <taxon>Eukaryota</taxon>
        <taxon>Metazoa</taxon>
        <taxon>Spiralia</taxon>
        <taxon>Gnathifera</taxon>
        <taxon>Rotifera</taxon>
        <taxon>Eurotatoria</taxon>
        <taxon>Bdelloidea</taxon>
        <taxon>Adinetida</taxon>
        <taxon>Adinetidae</taxon>
        <taxon>Adineta</taxon>
    </lineage>
</organism>
<dbReference type="Proteomes" id="UP000663852">
    <property type="component" value="Unassembled WGS sequence"/>
</dbReference>
<dbReference type="Proteomes" id="UP000663828">
    <property type="component" value="Unassembled WGS sequence"/>
</dbReference>
<feature type="region of interest" description="Disordered" evidence="1">
    <location>
        <begin position="1"/>
        <end position="40"/>
    </location>
</feature>
<feature type="compositionally biased region" description="Polar residues" evidence="1">
    <location>
        <begin position="1"/>
        <end position="23"/>
    </location>
</feature>
<evidence type="ECO:0000313" key="2">
    <source>
        <dbReference type="EMBL" id="CAF0916021.1"/>
    </source>
</evidence>
<protein>
    <recommendedName>
        <fullName evidence="6">BED-type domain-containing protein</fullName>
    </recommendedName>
</protein>
<evidence type="ECO:0008006" key="6">
    <source>
        <dbReference type="Google" id="ProtNLM"/>
    </source>
</evidence>
<gene>
    <name evidence="3" type="ORF">EDS130_LOCUS33046</name>
    <name evidence="2" type="ORF">XAT740_LOCUS8784</name>
</gene>